<reference evidence="2" key="2">
    <citation type="submission" date="2015-03" db="EMBL/GenBank/DDBJ databases">
        <title>Genome sequence of Azospirillum thiophilum strain DSM 21654T.</title>
        <authorList>
            <person name="Kwak Y."/>
            <person name="Shin J.-H."/>
        </authorList>
    </citation>
    <scope>NUCLEOTIDE SEQUENCE [LARGE SCALE GENOMIC DNA]</scope>
    <source>
        <strain evidence="2">DSM 15199</strain>
    </source>
</reference>
<dbReference type="InterPro" id="IPR016181">
    <property type="entry name" value="Acyl_CoA_acyltransferase"/>
</dbReference>
<evidence type="ECO:0000313" key="2">
    <source>
        <dbReference type="Proteomes" id="UP000034866"/>
    </source>
</evidence>
<dbReference type="PATRIC" id="fig|230089.6.peg.1752"/>
<dbReference type="Gene3D" id="3.40.630.30">
    <property type="match status" value="1"/>
</dbReference>
<dbReference type="RefSeq" id="WP_046974564.1">
    <property type="nucleotide sequence ID" value="NZ_CAWQPG010000296.1"/>
</dbReference>
<gene>
    <name evidence="1" type="ORF">VY86_07960</name>
</gene>
<keyword evidence="2" id="KW-1185">Reference proteome</keyword>
<dbReference type="EMBL" id="CP011104">
    <property type="protein sequence ID" value="AKH63286.1"/>
    <property type="molecule type" value="Genomic_DNA"/>
</dbReference>
<evidence type="ECO:0000313" key="1">
    <source>
        <dbReference type="EMBL" id="AKH63286.1"/>
    </source>
</evidence>
<dbReference type="KEGG" id="ptt:VY86_07960"/>
<organism evidence="1 2">
    <name type="scientific">Photorhabdus thracensis</name>
    <dbReference type="NCBI Taxonomy" id="230089"/>
    <lineage>
        <taxon>Bacteria</taxon>
        <taxon>Pseudomonadati</taxon>
        <taxon>Pseudomonadota</taxon>
        <taxon>Gammaproteobacteria</taxon>
        <taxon>Enterobacterales</taxon>
        <taxon>Morganellaceae</taxon>
        <taxon>Photorhabdus</taxon>
    </lineage>
</organism>
<name>A0A0F7LN84_9GAMM</name>
<dbReference type="AlphaFoldDB" id="A0A0F7LN84"/>
<protein>
    <submittedName>
        <fullName evidence="1">Transferase</fullName>
    </submittedName>
</protein>
<dbReference type="OrthoDB" id="342444at2"/>
<accession>A0A0F7LN84</accession>
<dbReference type="Proteomes" id="UP000034866">
    <property type="component" value="Chromosome"/>
</dbReference>
<dbReference type="SUPFAM" id="SSF55729">
    <property type="entry name" value="Acyl-CoA N-acyltransferases (Nat)"/>
    <property type="match status" value="1"/>
</dbReference>
<reference evidence="1 2" key="1">
    <citation type="journal article" date="2015" name="J. Biotechnol.">
        <title>Complete genome sequence of Photorhabdus temperata subsp. thracensis 39-8(T), an entomopathogenic bacterium for the improved commercial bioinsecticide.</title>
        <authorList>
            <person name="Kwak Y."/>
            <person name="Shin J.H."/>
        </authorList>
    </citation>
    <scope>NUCLEOTIDE SEQUENCE [LARGE SCALE GENOMIC DNA]</scope>
    <source>
        <strain evidence="1 2">DSM 15199</strain>
    </source>
</reference>
<proteinExistence type="predicted"/>
<sequence length="255" mass="29390">MKAQIIIQSAAQRPDLKDAADEIIYHNWPLFMQNSPMGYEYWDELFKPDFSHFQQFAILQQGEKQRLIGVANSVPFPWEGGSLEQLPDSGWDEVLRLGMLARGKTGTKMLSALSVTVSPEFRGKNLPALLIGGLKQVAVEVGLKGLVVPVRPTLRKCYPLQDFTQYCEWKNDKNEPFDPWIRTHWRLGARIIQPAMRSMYIYATLDKWQEWTEMKFPQSGQYVIPGGLVPLVVDIQQQTGYYIEPNLWMFYSLND</sequence>
<keyword evidence="1" id="KW-0808">Transferase</keyword>
<dbReference type="GO" id="GO:0016740">
    <property type="term" value="F:transferase activity"/>
    <property type="evidence" value="ECO:0007669"/>
    <property type="project" value="UniProtKB-KW"/>
</dbReference>